<dbReference type="Pfam" id="PF01047">
    <property type="entry name" value="MarR"/>
    <property type="match status" value="1"/>
</dbReference>
<reference evidence="3 4" key="1">
    <citation type="submission" date="2017-02" db="EMBL/GenBank/DDBJ databases">
        <authorList>
            <person name="Peterson S.W."/>
        </authorList>
    </citation>
    <scope>NUCLEOTIDE SEQUENCE [LARGE SCALE GENOMIC DNA]</scope>
    <source>
        <strain evidence="3 4">42ea</strain>
    </source>
</reference>
<evidence type="ECO:0000256" key="1">
    <source>
        <dbReference type="ARBA" id="ARBA00023125"/>
    </source>
</evidence>
<accession>A0A1R4KEC0</accession>
<dbReference type="InterPro" id="IPR039422">
    <property type="entry name" value="MarR/SlyA-like"/>
</dbReference>
<protein>
    <submittedName>
        <fullName evidence="3">Transcriptional regulator, MarR family</fullName>
    </submittedName>
</protein>
<dbReference type="Gene3D" id="1.10.10.10">
    <property type="entry name" value="Winged helix-like DNA-binding domain superfamily/Winged helix DNA-binding domain"/>
    <property type="match status" value="1"/>
</dbReference>
<dbReference type="PANTHER" id="PTHR33164">
    <property type="entry name" value="TRANSCRIPTIONAL REGULATOR, MARR FAMILY"/>
    <property type="match status" value="1"/>
</dbReference>
<proteinExistence type="predicted"/>
<dbReference type="GeneID" id="96911228"/>
<dbReference type="SMART" id="SM00347">
    <property type="entry name" value="HTH_MARR"/>
    <property type="match status" value="1"/>
</dbReference>
<keyword evidence="1" id="KW-0238">DNA-binding</keyword>
<dbReference type="InterPro" id="IPR011991">
    <property type="entry name" value="ArsR-like_HTH"/>
</dbReference>
<dbReference type="RefSeq" id="WP_087059667.1">
    <property type="nucleotide sequence ID" value="NZ_FUKW01000133.1"/>
</dbReference>
<sequence>MRLREVSRLLYQMKITNQVMTSNFEKETGFSLTRYELMMFLKETGKCSQTNIQSELCIDRAAVTRHLKRLEEKGYVIRERNKQNNREIFVEVTNKAHEALEKCESDHNATNTLSSSLSELEEKQLSELLDKLMEKKRD</sequence>
<dbReference type="InterPro" id="IPR036388">
    <property type="entry name" value="WH-like_DNA-bd_sf"/>
</dbReference>
<evidence type="ECO:0000259" key="2">
    <source>
        <dbReference type="PROSITE" id="PS50995"/>
    </source>
</evidence>
<feature type="domain" description="HTH marR-type" evidence="2">
    <location>
        <begin position="1"/>
        <end position="134"/>
    </location>
</feature>
<dbReference type="GO" id="GO:0003700">
    <property type="term" value="F:DNA-binding transcription factor activity"/>
    <property type="evidence" value="ECO:0007669"/>
    <property type="project" value="InterPro"/>
</dbReference>
<dbReference type="GO" id="GO:0003677">
    <property type="term" value="F:DNA binding"/>
    <property type="evidence" value="ECO:0007669"/>
    <property type="project" value="UniProtKB-KW"/>
</dbReference>
<dbReference type="PRINTS" id="PR00598">
    <property type="entry name" value="HTHMARR"/>
</dbReference>
<dbReference type="EMBL" id="FUKW01000133">
    <property type="protein sequence ID" value="SJN42648.1"/>
    <property type="molecule type" value="Genomic_DNA"/>
</dbReference>
<dbReference type="InterPro" id="IPR036390">
    <property type="entry name" value="WH_DNA-bd_sf"/>
</dbReference>
<evidence type="ECO:0000313" key="3">
    <source>
        <dbReference type="EMBL" id="SJN42648.1"/>
    </source>
</evidence>
<dbReference type="InterPro" id="IPR000835">
    <property type="entry name" value="HTH_MarR-typ"/>
</dbReference>
<dbReference type="SUPFAM" id="SSF46785">
    <property type="entry name" value="Winged helix' DNA-binding domain"/>
    <property type="match status" value="1"/>
</dbReference>
<dbReference type="GO" id="GO:0006950">
    <property type="term" value="P:response to stress"/>
    <property type="evidence" value="ECO:0007669"/>
    <property type="project" value="TreeGrafter"/>
</dbReference>
<dbReference type="CDD" id="cd00090">
    <property type="entry name" value="HTH_ARSR"/>
    <property type="match status" value="1"/>
</dbReference>
<dbReference type="PROSITE" id="PS50995">
    <property type="entry name" value="HTH_MARR_2"/>
    <property type="match status" value="1"/>
</dbReference>
<name>A0A1R4KEC0_9LACT</name>
<organism evidence="3 4">
    <name type="scientific">Marinilactibacillus psychrotolerans 42ea</name>
    <dbReference type="NCBI Taxonomy" id="1255609"/>
    <lineage>
        <taxon>Bacteria</taxon>
        <taxon>Bacillati</taxon>
        <taxon>Bacillota</taxon>
        <taxon>Bacilli</taxon>
        <taxon>Lactobacillales</taxon>
        <taxon>Carnobacteriaceae</taxon>
        <taxon>Marinilactibacillus</taxon>
    </lineage>
</organism>
<dbReference type="Proteomes" id="UP000195611">
    <property type="component" value="Unassembled WGS sequence"/>
</dbReference>
<dbReference type="AlphaFoldDB" id="A0A1R4KEC0"/>
<gene>
    <name evidence="3" type="ORF">FM115_09580</name>
</gene>
<evidence type="ECO:0000313" key="4">
    <source>
        <dbReference type="Proteomes" id="UP000195611"/>
    </source>
</evidence>
<dbReference type="PANTHER" id="PTHR33164:SF43">
    <property type="entry name" value="HTH-TYPE TRANSCRIPTIONAL REPRESSOR YETL"/>
    <property type="match status" value="1"/>
</dbReference>